<dbReference type="InterPro" id="IPR017441">
    <property type="entry name" value="Protein_kinase_ATP_BS"/>
</dbReference>
<keyword evidence="5 13" id="KW-0547">Nucleotide-binding</keyword>
<dbReference type="Gene3D" id="3.30.200.20">
    <property type="entry name" value="Phosphorylase Kinase, domain 1"/>
    <property type="match status" value="1"/>
</dbReference>
<name>A0ABM0I8T6_CERSS</name>
<evidence type="ECO:0000256" key="3">
    <source>
        <dbReference type="ARBA" id="ARBA00022527"/>
    </source>
</evidence>
<dbReference type="PROSITE" id="PS00108">
    <property type="entry name" value="PROTEIN_KINASE_ST"/>
    <property type="match status" value="1"/>
</dbReference>
<reference evidence="18" key="1">
    <citation type="submission" date="2025-08" db="UniProtKB">
        <authorList>
            <consortium name="RefSeq"/>
        </authorList>
    </citation>
    <scope>IDENTIFICATION</scope>
</reference>
<keyword evidence="3 14" id="KW-0723">Serine/threonine-protein kinase</keyword>
<organism evidence="17 18">
    <name type="scientific">Ceratotherium simum simum</name>
    <name type="common">Southern white rhinoceros</name>
    <dbReference type="NCBI Taxonomy" id="73337"/>
    <lineage>
        <taxon>Eukaryota</taxon>
        <taxon>Metazoa</taxon>
        <taxon>Chordata</taxon>
        <taxon>Craniata</taxon>
        <taxon>Vertebrata</taxon>
        <taxon>Euteleostomi</taxon>
        <taxon>Mammalia</taxon>
        <taxon>Eutheria</taxon>
        <taxon>Laurasiatheria</taxon>
        <taxon>Perissodactyla</taxon>
        <taxon>Rhinocerotidae</taxon>
        <taxon>Ceratotherium</taxon>
    </lineage>
</organism>
<feature type="region of interest" description="Disordered" evidence="15">
    <location>
        <begin position="241"/>
        <end position="261"/>
    </location>
</feature>
<keyword evidence="17" id="KW-1185">Reference proteome</keyword>
<keyword evidence="6 18" id="KW-0418">Kinase</keyword>
<evidence type="ECO:0000256" key="6">
    <source>
        <dbReference type="ARBA" id="ARBA00022777"/>
    </source>
</evidence>
<dbReference type="Proteomes" id="UP000694910">
    <property type="component" value="Unplaced"/>
</dbReference>
<feature type="binding site" evidence="13">
    <location>
        <position position="33"/>
    </location>
    <ligand>
        <name>ATP</name>
        <dbReference type="ChEBI" id="CHEBI:30616"/>
    </ligand>
</feature>
<dbReference type="RefSeq" id="XP_004442797.1">
    <property type="nucleotide sequence ID" value="XM_004442740.2"/>
</dbReference>
<dbReference type="InterPro" id="IPR050108">
    <property type="entry name" value="CDK"/>
</dbReference>
<evidence type="ECO:0000256" key="14">
    <source>
        <dbReference type="RuleBase" id="RU000304"/>
    </source>
</evidence>
<dbReference type="InterPro" id="IPR000719">
    <property type="entry name" value="Prot_kinase_dom"/>
</dbReference>
<sequence length="271" mass="30242">MEQYCILGRIGEGAHGIVFKAKHVETGEIVALKKVALRRLEDGIPNQALREIKALQEIEDSQYVVQLKAVFPHGAGFVLAFEFMLSDLAEVVRHAQRPLAQAQVKSYLQMLLKGVAFCHANNIVHRDLKPANLLISASGQLKIADFGLARVFSPDSSRLYTHQVATRRSRSCPTTTRSPSRSRRLCPWRRCCPTPLLRPWTCWGNSFYTLHAGASRPPRLSYTSTSSQPPCLPTPQSCRFPSAQRGLHPRPTRGPPTSMTSTWTGLLRSRC</sequence>
<evidence type="ECO:0000256" key="4">
    <source>
        <dbReference type="ARBA" id="ARBA00022679"/>
    </source>
</evidence>
<dbReference type="SUPFAM" id="SSF56112">
    <property type="entry name" value="Protein kinase-like (PK-like)"/>
    <property type="match status" value="1"/>
</dbReference>
<comment type="catalytic activity">
    <reaction evidence="12">
        <text>L-seryl-[protein] + ATP = O-phospho-L-seryl-[protein] + ADP + H(+)</text>
        <dbReference type="Rhea" id="RHEA:17989"/>
        <dbReference type="Rhea" id="RHEA-COMP:9863"/>
        <dbReference type="Rhea" id="RHEA-COMP:11604"/>
        <dbReference type="ChEBI" id="CHEBI:15378"/>
        <dbReference type="ChEBI" id="CHEBI:29999"/>
        <dbReference type="ChEBI" id="CHEBI:30616"/>
        <dbReference type="ChEBI" id="CHEBI:83421"/>
        <dbReference type="ChEBI" id="CHEBI:456216"/>
        <dbReference type="EC" id="2.7.11.22"/>
    </reaction>
</comment>
<dbReference type="Gene3D" id="1.10.510.10">
    <property type="entry name" value="Transferase(Phosphotransferase) domain 1"/>
    <property type="match status" value="1"/>
</dbReference>
<evidence type="ECO:0000256" key="13">
    <source>
        <dbReference type="PROSITE-ProRule" id="PRU10141"/>
    </source>
</evidence>
<dbReference type="SMART" id="SM00220">
    <property type="entry name" value="S_TKc"/>
    <property type="match status" value="1"/>
</dbReference>
<dbReference type="Pfam" id="PF00069">
    <property type="entry name" value="Pkinase"/>
    <property type="match status" value="1"/>
</dbReference>
<comment type="catalytic activity">
    <reaction evidence="11">
        <text>L-threonyl-[protein] + ATP = O-phospho-L-threonyl-[protein] + ADP + H(+)</text>
        <dbReference type="Rhea" id="RHEA:46608"/>
        <dbReference type="Rhea" id="RHEA-COMP:11060"/>
        <dbReference type="Rhea" id="RHEA-COMP:11605"/>
        <dbReference type="ChEBI" id="CHEBI:15378"/>
        <dbReference type="ChEBI" id="CHEBI:30013"/>
        <dbReference type="ChEBI" id="CHEBI:30616"/>
        <dbReference type="ChEBI" id="CHEBI:61977"/>
        <dbReference type="ChEBI" id="CHEBI:456216"/>
        <dbReference type="EC" id="2.7.11.22"/>
    </reaction>
</comment>
<dbReference type="PANTHER" id="PTHR24056">
    <property type="entry name" value="CELL DIVISION PROTEIN KINASE"/>
    <property type="match status" value="1"/>
</dbReference>
<evidence type="ECO:0000259" key="16">
    <source>
        <dbReference type="PROSITE" id="PS50011"/>
    </source>
</evidence>
<dbReference type="PROSITE" id="PS00107">
    <property type="entry name" value="PROTEIN_KINASE_ATP"/>
    <property type="match status" value="1"/>
</dbReference>
<evidence type="ECO:0000313" key="17">
    <source>
        <dbReference type="Proteomes" id="UP000694910"/>
    </source>
</evidence>
<evidence type="ECO:0000256" key="12">
    <source>
        <dbReference type="ARBA" id="ARBA00048367"/>
    </source>
</evidence>
<gene>
    <name evidence="18" type="primary">LOC101399268</name>
</gene>
<dbReference type="InterPro" id="IPR011009">
    <property type="entry name" value="Kinase-like_dom_sf"/>
</dbReference>
<dbReference type="PANTHER" id="PTHR24056:SF171">
    <property type="entry name" value="CYCLIN-DEPENDENT KINASE 20"/>
    <property type="match status" value="1"/>
</dbReference>
<evidence type="ECO:0000256" key="2">
    <source>
        <dbReference type="ARBA" id="ARBA00012425"/>
    </source>
</evidence>
<evidence type="ECO:0000256" key="1">
    <source>
        <dbReference type="ARBA" id="ARBA00006485"/>
    </source>
</evidence>
<comment type="similarity">
    <text evidence="1">Belongs to the protein kinase superfamily. CMGC Ser/Thr protein kinase family. CDC2/CDKX subfamily.</text>
</comment>
<evidence type="ECO:0000256" key="11">
    <source>
        <dbReference type="ARBA" id="ARBA00047811"/>
    </source>
</evidence>
<accession>A0ABM0I8T6</accession>
<dbReference type="PROSITE" id="PS50011">
    <property type="entry name" value="PROTEIN_KINASE_DOM"/>
    <property type="match status" value="1"/>
</dbReference>
<evidence type="ECO:0000256" key="8">
    <source>
        <dbReference type="ARBA" id="ARBA00035711"/>
    </source>
</evidence>
<dbReference type="GO" id="GO:0016301">
    <property type="term" value="F:kinase activity"/>
    <property type="evidence" value="ECO:0007669"/>
    <property type="project" value="UniProtKB-KW"/>
</dbReference>
<evidence type="ECO:0000256" key="9">
    <source>
        <dbReference type="ARBA" id="ARBA00035720"/>
    </source>
</evidence>
<feature type="domain" description="Protein kinase" evidence="16">
    <location>
        <begin position="4"/>
        <end position="271"/>
    </location>
</feature>
<dbReference type="InterPro" id="IPR008271">
    <property type="entry name" value="Ser/Thr_kinase_AS"/>
</dbReference>
<dbReference type="EC" id="2.7.11.22" evidence="2"/>
<keyword evidence="7 13" id="KW-0067">ATP-binding</keyword>
<dbReference type="GeneID" id="101399268"/>
<protein>
    <recommendedName>
        <fullName evidence="8">Cyclin-dependent kinase 20</fullName>
        <ecNumber evidence="2">2.7.11.22</ecNumber>
    </recommendedName>
    <alternativeName>
        <fullName evidence="9">Cell cycle-related kinase</fullName>
    </alternativeName>
    <alternativeName>
        <fullName evidence="10">Cell division protein kinase 20</fullName>
    </alternativeName>
</protein>
<evidence type="ECO:0000256" key="5">
    <source>
        <dbReference type="ARBA" id="ARBA00022741"/>
    </source>
</evidence>
<evidence type="ECO:0000256" key="10">
    <source>
        <dbReference type="ARBA" id="ARBA00035723"/>
    </source>
</evidence>
<evidence type="ECO:0000256" key="7">
    <source>
        <dbReference type="ARBA" id="ARBA00022840"/>
    </source>
</evidence>
<evidence type="ECO:0000256" key="15">
    <source>
        <dbReference type="SAM" id="MobiDB-lite"/>
    </source>
</evidence>
<evidence type="ECO:0000313" key="18">
    <source>
        <dbReference type="RefSeq" id="XP_004442797.1"/>
    </source>
</evidence>
<proteinExistence type="inferred from homology"/>
<keyword evidence="4" id="KW-0808">Transferase</keyword>